<dbReference type="EMBL" id="LAZR01007130">
    <property type="protein sequence ID" value="KKM87240.1"/>
    <property type="molecule type" value="Genomic_DNA"/>
</dbReference>
<reference evidence="1" key="1">
    <citation type="journal article" date="2015" name="Nature">
        <title>Complex archaea that bridge the gap between prokaryotes and eukaryotes.</title>
        <authorList>
            <person name="Spang A."/>
            <person name="Saw J.H."/>
            <person name="Jorgensen S.L."/>
            <person name="Zaremba-Niedzwiedzka K."/>
            <person name="Martijn J."/>
            <person name="Lind A.E."/>
            <person name="van Eijk R."/>
            <person name="Schleper C."/>
            <person name="Guy L."/>
            <person name="Ettema T.J."/>
        </authorList>
    </citation>
    <scope>NUCLEOTIDE SEQUENCE</scope>
</reference>
<feature type="non-terminal residue" evidence="1">
    <location>
        <position position="1"/>
    </location>
</feature>
<protein>
    <submittedName>
        <fullName evidence="1">Uncharacterized protein</fullName>
    </submittedName>
</protein>
<proteinExistence type="predicted"/>
<organism evidence="1">
    <name type="scientific">marine sediment metagenome</name>
    <dbReference type="NCBI Taxonomy" id="412755"/>
    <lineage>
        <taxon>unclassified sequences</taxon>
        <taxon>metagenomes</taxon>
        <taxon>ecological metagenomes</taxon>
    </lineage>
</organism>
<evidence type="ECO:0000313" key="1">
    <source>
        <dbReference type="EMBL" id="KKM87240.1"/>
    </source>
</evidence>
<accession>A0A0F9NER5</accession>
<gene>
    <name evidence="1" type="ORF">LCGC14_1270830</name>
</gene>
<sequence>LRRMIFKSQEENETKIADRIREFIVEEARKEKIKHA</sequence>
<dbReference type="AlphaFoldDB" id="A0A0F9NER5"/>
<comment type="caution">
    <text evidence="1">The sequence shown here is derived from an EMBL/GenBank/DDBJ whole genome shotgun (WGS) entry which is preliminary data.</text>
</comment>
<name>A0A0F9NER5_9ZZZZ</name>